<protein>
    <recommendedName>
        <fullName evidence="3">Pyrrolo-quinoline quinone repeat domain-containing protein</fullName>
    </recommendedName>
</protein>
<keyword evidence="2" id="KW-0812">Transmembrane</keyword>
<feature type="region of interest" description="Disordered" evidence="1">
    <location>
        <begin position="1"/>
        <end position="42"/>
    </location>
</feature>
<evidence type="ECO:0000256" key="1">
    <source>
        <dbReference type="SAM" id="MobiDB-lite"/>
    </source>
</evidence>
<dbReference type="Gene3D" id="2.130.10.10">
    <property type="entry name" value="YVTN repeat-like/Quinoprotein amine dehydrogenase"/>
    <property type="match status" value="1"/>
</dbReference>
<dbReference type="SUPFAM" id="SSF50998">
    <property type="entry name" value="Quinoprotein alcohol dehydrogenase-like"/>
    <property type="match status" value="1"/>
</dbReference>
<dbReference type="EMBL" id="SDWW01000032">
    <property type="protein sequence ID" value="RYV50479.1"/>
    <property type="molecule type" value="Genomic_DNA"/>
</dbReference>
<evidence type="ECO:0000256" key="2">
    <source>
        <dbReference type="SAM" id="Phobius"/>
    </source>
</evidence>
<sequence length="532" mass="55281">MRSARRRMVDVAFVDDETGSPADDVRSGAGAPGSLGPPSPPSDRRIAWNRGARRWWPAAVGLALILVTTSVVAEQRERDRMADLAGVPGVVTTLGDTVTEKWRTGDGPYSVLGTSTGLLIGTLDRADGSEAVVGLDANSGNPIWEVPVRPAGDVTNATQCTAPTEATQDPAGVDVVVCVLAAGTENETATAAGDPSLPATANLLVLDATDGTVLLAEPTDPSTTVSSAGPNLVIGQVLSDGRYQVSRRSAWDTPARWTFTTPEPLDVDEFGHRSAQVFATGDLVQVESWSMSTGGGARSSWVLAADGTALRSPAATDSGGYGVGFTVLRHGQLLVASGSTAGTAYATLTDLATGSLFRVDASPFDPWPDDGSLDSLILAHSLTGDDLLAHDLAAERTLWTVPSPGSSGAMVIDGRVIWAEANRLVSIDGRTGETVWSTPINKPSTATDQSPASTDESSTSTHTYVSASTSTFTDGRVVLLASSDATRPLRLAAYRLDNGVELWESTLPTGVWLDEVAGELYGQSEHGLLALG</sequence>
<evidence type="ECO:0000313" key="5">
    <source>
        <dbReference type="Proteomes" id="UP000293764"/>
    </source>
</evidence>
<dbReference type="InterPro" id="IPR002372">
    <property type="entry name" value="PQQ_rpt_dom"/>
</dbReference>
<name>A0A4Q5MXZ2_9MICO</name>
<feature type="domain" description="Pyrrolo-quinoline quinone repeat" evidence="3">
    <location>
        <begin position="389"/>
        <end position="507"/>
    </location>
</feature>
<keyword evidence="2" id="KW-1133">Transmembrane helix</keyword>
<dbReference type="InterPro" id="IPR011047">
    <property type="entry name" value="Quinoprotein_ADH-like_sf"/>
</dbReference>
<evidence type="ECO:0000259" key="3">
    <source>
        <dbReference type="Pfam" id="PF13360"/>
    </source>
</evidence>
<keyword evidence="2" id="KW-0472">Membrane</keyword>
<evidence type="ECO:0000313" key="4">
    <source>
        <dbReference type="EMBL" id="RYV50479.1"/>
    </source>
</evidence>
<dbReference type="Proteomes" id="UP000293764">
    <property type="component" value="Unassembled WGS sequence"/>
</dbReference>
<dbReference type="InterPro" id="IPR015943">
    <property type="entry name" value="WD40/YVTN_repeat-like_dom_sf"/>
</dbReference>
<reference evidence="4 5" key="1">
    <citation type="submission" date="2019-01" db="EMBL/GenBank/DDBJ databases">
        <title>Novel species of Cellulomonas.</title>
        <authorList>
            <person name="Liu Q."/>
            <person name="Xin Y.-H."/>
        </authorList>
    </citation>
    <scope>NUCLEOTIDE SEQUENCE [LARGE SCALE GENOMIC DNA]</scope>
    <source>
        <strain evidence="4 5">HLT2-17</strain>
    </source>
</reference>
<dbReference type="RefSeq" id="WP_130103144.1">
    <property type="nucleotide sequence ID" value="NZ_SDWW01000032.1"/>
</dbReference>
<dbReference type="OrthoDB" id="4820598at2"/>
<feature type="transmembrane region" description="Helical" evidence="2">
    <location>
        <begin position="55"/>
        <end position="73"/>
    </location>
</feature>
<accession>A0A4Q5MXZ2</accession>
<gene>
    <name evidence="4" type="ORF">EUA98_13125</name>
</gene>
<keyword evidence="5" id="KW-1185">Reference proteome</keyword>
<comment type="caution">
    <text evidence="4">The sequence shown here is derived from an EMBL/GenBank/DDBJ whole genome shotgun (WGS) entry which is preliminary data.</text>
</comment>
<feature type="region of interest" description="Disordered" evidence="1">
    <location>
        <begin position="435"/>
        <end position="462"/>
    </location>
</feature>
<dbReference type="Pfam" id="PF13360">
    <property type="entry name" value="PQQ_2"/>
    <property type="match status" value="1"/>
</dbReference>
<proteinExistence type="predicted"/>
<organism evidence="4 5">
    <name type="scientific">Pengzhenrongella frigida</name>
    <dbReference type="NCBI Taxonomy" id="1259133"/>
    <lineage>
        <taxon>Bacteria</taxon>
        <taxon>Bacillati</taxon>
        <taxon>Actinomycetota</taxon>
        <taxon>Actinomycetes</taxon>
        <taxon>Micrococcales</taxon>
        <taxon>Pengzhenrongella</taxon>
    </lineage>
</organism>
<dbReference type="AlphaFoldDB" id="A0A4Q5MXZ2"/>